<reference evidence="7" key="1">
    <citation type="journal article" date="2015" name="Nature">
        <title>Complex archaea that bridge the gap between prokaryotes and eukaryotes.</title>
        <authorList>
            <person name="Spang A."/>
            <person name="Saw J.H."/>
            <person name="Jorgensen S.L."/>
            <person name="Zaremba-Niedzwiedzka K."/>
            <person name="Martijn J."/>
            <person name="Lind A.E."/>
            <person name="van Eijk R."/>
            <person name="Schleper C."/>
            <person name="Guy L."/>
            <person name="Ettema T.J."/>
        </authorList>
    </citation>
    <scope>NUCLEOTIDE SEQUENCE</scope>
</reference>
<dbReference type="AlphaFoldDB" id="A0A0F9FS35"/>
<organism evidence="7">
    <name type="scientific">marine sediment metagenome</name>
    <dbReference type="NCBI Taxonomy" id="412755"/>
    <lineage>
        <taxon>unclassified sequences</taxon>
        <taxon>metagenomes</taxon>
        <taxon>ecological metagenomes</taxon>
    </lineage>
</organism>
<evidence type="ECO:0000256" key="5">
    <source>
        <dbReference type="ARBA" id="ARBA00023317"/>
    </source>
</evidence>
<dbReference type="InterPro" id="IPR002724">
    <property type="entry name" value="Pyruvoyl-dep_arg_deCO2ase"/>
</dbReference>
<dbReference type="PANTHER" id="PTHR40438">
    <property type="entry name" value="PYRUVOYL-DEPENDENT ARGININE DECARBOXYLASE"/>
    <property type="match status" value="1"/>
</dbReference>
<dbReference type="PANTHER" id="PTHR40438:SF1">
    <property type="entry name" value="PYRUVOYL-DEPENDENT ARGININE DECARBOXYLASE"/>
    <property type="match status" value="1"/>
</dbReference>
<proteinExistence type="inferred from homology"/>
<evidence type="ECO:0000256" key="1">
    <source>
        <dbReference type="ARBA" id="ARBA00001928"/>
    </source>
</evidence>
<dbReference type="HAMAP" id="MF_01404">
    <property type="entry name" value="PvlArgDC"/>
    <property type="match status" value="1"/>
</dbReference>
<keyword evidence="4" id="KW-0456">Lyase</keyword>
<keyword evidence="5" id="KW-0670">Pyruvate</keyword>
<evidence type="ECO:0000256" key="6">
    <source>
        <dbReference type="ARBA" id="ARBA00049309"/>
    </source>
</evidence>
<feature type="non-terminal residue" evidence="7">
    <location>
        <position position="1"/>
    </location>
</feature>
<protein>
    <recommendedName>
        <fullName evidence="2">arginine decarboxylase</fullName>
        <ecNumber evidence="2">4.1.1.19</ecNumber>
    </recommendedName>
</protein>
<dbReference type="InterPro" id="IPR016105">
    <property type="entry name" value="Pyr-dep_his/arg-deCO2ase_sand"/>
</dbReference>
<dbReference type="GO" id="GO:0006527">
    <property type="term" value="P:L-arginine catabolic process"/>
    <property type="evidence" value="ECO:0007669"/>
    <property type="project" value="InterPro"/>
</dbReference>
<dbReference type="PIRSF" id="PIRSF005216">
    <property type="entry name" value="Pyruvoyl-dep_arg_deCO2ase"/>
    <property type="match status" value="1"/>
</dbReference>
<sequence length="162" mass="17832">LQSLELALRKAGIEKCNLVRVSSIFPPNCKIMSRAQGIKHIKPGQIVFCVMSVNSTNEPNRMISTSIGLAVPAEPNHYGYLSEHHAYGETDEKSGDYAEDLAASMLASTLGIEFDPEKNYDERKEIFRMSGKIVKTRNTTQSAIGDKRGLWSTVVAAAVFIL</sequence>
<accession>A0A0F9FS35</accession>
<keyword evidence="3" id="KW-0210">Decarboxylase</keyword>
<evidence type="ECO:0000313" key="7">
    <source>
        <dbReference type="EMBL" id="KKL53862.1"/>
    </source>
</evidence>
<comment type="cofactor">
    <cofactor evidence="1">
        <name>pyruvate</name>
        <dbReference type="ChEBI" id="CHEBI:15361"/>
    </cofactor>
</comment>
<dbReference type="SFLD" id="SFLDG01170">
    <property type="entry name" value="Pyruvoyl-dependent_arginine_de"/>
    <property type="match status" value="1"/>
</dbReference>
<dbReference type="Gene3D" id="3.50.20.10">
    <property type="entry name" value="Pyruvoyl-Dependent Histidine Decarboxylase, subunit B"/>
    <property type="match status" value="1"/>
</dbReference>
<dbReference type="EMBL" id="LAZR01031400">
    <property type="protein sequence ID" value="KKL53862.1"/>
    <property type="molecule type" value="Genomic_DNA"/>
</dbReference>
<dbReference type="SUPFAM" id="SSF56271">
    <property type="entry name" value="Pyruvoyl-dependent histidine and arginine decarboxylases"/>
    <property type="match status" value="1"/>
</dbReference>
<dbReference type="InterPro" id="IPR016104">
    <property type="entry name" value="Pyr-dep_his/arg-deCO2ase"/>
</dbReference>
<evidence type="ECO:0000256" key="2">
    <source>
        <dbReference type="ARBA" id="ARBA00012426"/>
    </source>
</evidence>
<comment type="catalytic activity">
    <reaction evidence="6">
        <text>L-arginine + H(+) = agmatine + CO2</text>
        <dbReference type="Rhea" id="RHEA:17641"/>
        <dbReference type="ChEBI" id="CHEBI:15378"/>
        <dbReference type="ChEBI" id="CHEBI:16526"/>
        <dbReference type="ChEBI" id="CHEBI:32682"/>
        <dbReference type="ChEBI" id="CHEBI:58145"/>
        <dbReference type="EC" id="4.1.1.19"/>
    </reaction>
</comment>
<name>A0A0F9FS35_9ZZZZ</name>
<dbReference type="EC" id="4.1.1.19" evidence="2"/>
<evidence type="ECO:0000256" key="4">
    <source>
        <dbReference type="ARBA" id="ARBA00023239"/>
    </source>
</evidence>
<dbReference type="SFLD" id="SFLDS00055">
    <property type="entry name" value="Pyruvoyl-Dependent_Histidine/A"/>
    <property type="match status" value="1"/>
</dbReference>
<dbReference type="Pfam" id="PF01862">
    <property type="entry name" value="PvlArgDC"/>
    <property type="match status" value="1"/>
</dbReference>
<gene>
    <name evidence="7" type="ORF">LCGC14_2271160</name>
</gene>
<dbReference type="GO" id="GO:0008792">
    <property type="term" value="F:arginine decarboxylase activity"/>
    <property type="evidence" value="ECO:0007669"/>
    <property type="project" value="UniProtKB-EC"/>
</dbReference>
<evidence type="ECO:0000256" key="3">
    <source>
        <dbReference type="ARBA" id="ARBA00022793"/>
    </source>
</evidence>
<comment type="caution">
    <text evidence="7">The sequence shown here is derived from an EMBL/GenBank/DDBJ whole genome shotgun (WGS) entry which is preliminary data.</text>
</comment>